<keyword evidence="6" id="KW-1185">Reference proteome</keyword>
<evidence type="ECO:0000259" key="4">
    <source>
        <dbReference type="PROSITE" id="PS51035"/>
    </source>
</evidence>
<dbReference type="GO" id="GO:0000774">
    <property type="term" value="F:adenyl-nucleotide exchange factor activity"/>
    <property type="evidence" value="ECO:0007669"/>
    <property type="project" value="TreeGrafter"/>
</dbReference>
<evidence type="ECO:0000256" key="1">
    <source>
        <dbReference type="ARBA" id="ARBA00023186"/>
    </source>
</evidence>
<dbReference type="SUPFAM" id="SSF63491">
    <property type="entry name" value="BAG domain"/>
    <property type="match status" value="1"/>
</dbReference>
<evidence type="ECO:0000313" key="5">
    <source>
        <dbReference type="EMBL" id="GFZ02155.1"/>
    </source>
</evidence>
<dbReference type="PANTHER" id="PTHR12329">
    <property type="entry name" value="BCL2-ASSOCIATED ATHANOGENE"/>
    <property type="match status" value="1"/>
</dbReference>
<comment type="caution">
    <text evidence="5">The sequence shown here is derived from an EMBL/GenBank/DDBJ whole genome shotgun (WGS) entry which is preliminary data.</text>
</comment>
<feature type="domain" description="BAG" evidence="4">
    <location>
        <begin position="151"/>
        <end position="229"/>
    </location>
</feature>
<protein>
    <recommendedName>
        <fullName evidence="7">BCL-2-associated athanogene 3</fullName>
    </recommendedName>
</protein>
<dbReference type="OrthoDB" id="417450at2759"/>
<dbReference type="GO" id="GO:0051087">
    <property type="term" value="F:protein-folding chaperone binding"/>
    <property type="evidence" value="ECO:0007669"/>
    <property type="project" value="InterPro"/>
</dbReference>
<dbReference type="PROSITE" id="PS51035">
    <property type="entry name" value="BAG"/>
    <property type="match status" value="1"/>
</dbReference>
<dbReference type="InterPro" id="IPR039773">
    <property type="entry name" value="BAG_chaperone_regulator"/>
</dbReference>
<feature type="region of interest" description="Disordered" evidence="2">
    <location>
        <begin position="1"/>
        <end position="25"/>
    </location>
</feature>
<dbReference type="InterPro" id="IPR029071">
    <property type="entry name" value="Ubiquitin-like_domsf"/>
</dbReference>
<keyword evidence="1" id="KW-0143">Chaperone</keyword>
<dbReference type="Gene3D" id="1.20.58.120">
    <property type="entry name" value="BAG domain"/>
    <property type="match status" value="1"/>
</dbReference>
<dbReference type="InterPro" id="IPR036533">
    <property type="entry name" value="BAG_dom_sf"/>
</dbReference>
<dbReference type="PANTHER" id="PTHR12329:SF38">
    <property type="entry name" value="BAG FAMILY MOLECULAR CHAPERONE REGULATOR-LIKE PROTEIN"/>
    <property type="match status" value="1"/>
</dbReference>
<dbReference type="EMBL" id="BJWL01000015">
    <property type="protein sequence ID" value="GFZ02155.1"/>
    <property type="molecule type" value="Genomic_DNA"/>
</dbReference>
<dbReference type="Proteomes" id="UP000585474">
    <property type="component" value="Unassembled WGS sequence"/>
</dbReference>
<dbReference type="PROSITE" id="PS50053">
    <property type="entry name" value="UBIQUITIN_2"/>
    <property type="match status" value="1"/>
</dbReference>
<organism evidence="5 6">
    <name type="scientific">Actinidia rufa</name>
    <dbReference type="NCBI Taxonomy" id="165716"/>
    <lineage>
        <taxon>Eukaryota</taxon>
        <taxon>Viridiplantae</taxon>
        <taxon>Streptophyta</taxon>
        <taxon>Embryophyta</taxon>
        <taxon>Tracheophyta</taxon>
        <taxon>Spermatophyta</taxon>
        <taxon>Magnoliopsida</taxon>
        <taxon>eudicotyledons</taxon>
        <taxon>Gunneridae</taxon>
        <taxon>Pentapetalae</taxon>
        <taxon>asterids</taxon>
        <taxon>Ericales</taxon>
        <taxon>Actinidiaceae</taxon>
        <taxon>Actinidia</taxon>
    </lineage>
</organism>
<dbReference type="InterPro" id="IPR003103">
    <property type="entry name" value="BAG_domain"/>
</dbReference>
<name>A0A7J0FTX2_9ERIC</name>
<dbReference type="SUPFAM" id="SSF54236">
    <property type="entry name" value="Ubiquitin-like"/>
    <property type="match status" value="1"/>
</dbReference>
<dbReference type="AlphaFoldDB" id="A0A7J0FTX2"/>
<evidence type="ECO:0008006" key="7">
    <source>
        <dbReference type="Google" id="ProtNLM"/>
    </source>
</evidence>
<dbReference type="Gene3D" id="3.10.20.90">
    <property type="entry name" value="Phosphatidylinositol 3-kinase Catalytic Subunit, Chain A, domain 1"/>
    <property type="match status" value="1"/>
</dbReference>
<reference evidence="5 6" key="1">
    <citation type="submission" date="2019-07" db="EMBL/GenBank/DDBJ databases">
        <title>De Novo Assembly of kiwifruit Actinidia rufa.</title>
        <authorList>
            <person name="Sugita-Konishi S."/>
            <person name="Sato K."/>
            <person name="Mori E."/>
            <person name="Abe Y."/>
            <person name="Kisaki G."/>
            <person name="Hamano K."/>
            <person name="Suezawa K."/>
            <person name="Otani M."/>
            <person name="Fukuda T."/>
            <person name="Manabe T."/>
            <person name="Gomi K."/>
            <person name="Tabuchi M."/>
            <person name="Akimitsu K."/>
            <person name="Kataoka I."/>
        </authorList>
    </citation>
    <scope>NUCLEOTIDE SEQUENCE [LARGE SCALE GENOMIC DNA]</scope>
    <source>
        <strain evidence="6">cv. Fuchu</strain>
    </source>
</reference>
<evidence type="ECO:0000256" key="2">
    <source>
        <dbReference type="SAM" id="MobiDB-lite"/>
    </source>
</evidence>
<dbReference type="Pfam" id="PF02179">
    <property type="entry name" value="BAG"/>
    <property type="match status" value="1"/>
</dbReference>
<evidence type="ECO:0000313" key="6">
    <source>
        <dbReference type="Proteomes" id="UP000585474"/>
    </source>
</evidence>
<dbReference type="SMART" id="SM00264">
    <property type="entry name" value="BAG"/>
    <property type="match status" value="1"/>
</dbReference>
<gene>
    <name evidence="5" type="ORF">Acr_15g0007640</name>
</gene>
<dbReference type="Pfam" id="PF00240">
    <property type="entry name" value="ubiquitin"/>
    <property type="match status" value="1"/>
</dbReference>
<dbReference type="GO" id="GO:0005737">
    <property type="term" value="C:cytoplasm"/>
    <property type="evidence" value="ECO:0007669"/>
    <property type="project" value="TreeGrafter"/>
</dbReference>
<accession>A0A7J0FTX2</accession>
<sequence>MLKSKYSKTAGTTMAARQGSGNEGGGYEAVGWEFRPGGMLVQKRNSDRNSVPVSKIKVRVKHGQSCHEISISPQTSFGELKKTLAGQTGLHPQDQKSAYKDKERSSKSFLDVAGMKDGSKMVLIEDSTSRERRVFESRKIEKSLDSKASIAIAEIRPQIDKLAKQVATLEIEIYGGKKAEETVLSSLIELLMTQLLKLDEIVAEGDVKSQRREQVRRVQKYIETLDRLKVKNAANKVKAPLKYKQMHSSEKMPFTAIHFLLRGS</sequence>
<proteinExistence type="predicted"/>
<feature type="domain" description="Ubiquitin-like" evidence="3">
    <location>
        <begin position="54"/>
        <end position="124"/>
    </location>
</feature>
<dbReference type="InterPro" id="IPR000626">
    <property type="entry name" value="Ubiquitin-like_dom"/>
</dbReference>
<evidence type="ECO:0000259" key="3">
    <source>
        <dbReference type="PROSITE" id="PS50053"/>
    </source>
</evidence>
<dbReference type="GO" id="GO:0050821">
    <property type="term" value="P:protein stabilization"/>
    <property type="evidence" value="ECO:0007669"/>
    <property type="project" value="TreeGrafter"/>
</dbReference>